<dbReference type="SMART" id="SM00303">
    <property type="entry name" value="GPS"/>
    <property type="match status" value="1"/>
</dbReference>
<comment type="subcellular location">
    <subcellularLocation>
        <location evidence="1">Membrane</location>
        <topology evidence="1">Multi-pass membrane protein</topology>
    </subcellularLocation>
</comment>
<dbReference type="GeneTree" id="ENSGT00940000160843"/>
<feature type="domain" description="G-protein coupled receptors family 2 profile 2" evidence="8">
    <location>
        <begin position="97"/>
        <end position="193"/>
    </location>
</feature>
<feature type="domain" description="GAIN-B" evidence="7">
    <location>
        <begin position="1"/>
        <end position="76"/>
    </location>
</feature>
<dbReference type="InterPro" id="IPR046338">
    <property type="entry name" value="GAIN_dom_sf"/>
</dbReference>
<name>A0A8C5SMY6_LATLA</name>
<dbReference type="AlphaFoldDB" id="A0A8C5SMY6"/>
<dbReference type="Gene3D" id="1.20.1070.10">
    <property type="entry name" value="Rhodopsin 7-helix transmembrane proteins"/>
    <property type="match status" value="1"/>
</dbReference>
<feature type="transmembrane region" description="Helical" evidence="6">
    <location>
        <begin position="63"/>
        <end position="84"/>
    </location>
</feature>
<feature type="transmembrane region" description="Helical" evidence="6">
    <location>
        <begin position="148"/>
        <end position="169"/>
    </location>
</feature>
<dbReference type="Ensembl" id="ENSLLTT00000020745.1">
    <property type="protein sequence ID" value="ENSLLTP00000020003.1"/>
    <property type="gene ID" value="ENSLLTG00000015004.1"/>
</dbReference>
<evidence type="ECO:0000259" key="7">
    <source>
        <dbReference type="PROSITE" id="PS50221"/>
    </source>
</evidence>
<dbReference type="InterPro" id="IPR000832">
    <property type="entry name" value="GPCR_2_secretin-like"/>
</dbReference>
<protein>
    <submittedName>
        <fullName evidence="9">Uncharacterized protein</fullName>
    </submittedName>
</protein>
<dbReference type="Pfam" id="PF01825">
    <property type="entry name" value="GPS"/>
    <property type="match status" value="1"/>
</dbReference>
<dbReference type="InterPro" id="IPR000203">
    <property type="entry name" value="GPS"/>
</dbReference>
<evidence type="ECO:0000256" key="5">
    <source>
        <dbReference type="ARBA" id="ARBA00023157"/>
    </source>
</evidence>
<keyword evidence="4 6" id="KW-0472">Membrane</keyword>
<feature type="transmembrane region" description="Helical" evidence="6">
    <location>
        <begin position="110"/>
        <end position="136"/>
    </location>
</feature>
<evidence type="ECO:0000256" key="2">
    <source>
        <dbReference type="ARBA" id="ARBA00022692"/>
    </source>
</evidence>
<dbReference type="Gene3D" id="2.60.220.50">
    <property type="match status" value="1"/>
</dbReference>
<evidence type="ECO:0000256" key="3">
    <source>
        <dbReference type="ARBA" id="ARBA00022989"/>
    </source>
</evidence>
<keyword evidence="3 6" id="KW-1133">Transmembrane helix</keyword>
<dbReference type="GO" id="GO:0007189">
    <property type="term" value="P:adenylate cyclase-activating G protein-coupled receptor signaling pathway"/>
    <property type="evidence" value="ECO:0007669"/>
    <property type="project" value="TreeGrafter"/>
</dbReference>
<dbReference type="PANTHER" id="PTHR12011:SF318">
    <property type="entry name" value="ADHESION G-PROTEIN COUPLED RECEPTOR G1"/>
    <property type="match status" value="1"/>
</dbReference>
<accession>A0A8C5SMY6</accession>
<dbReference type="GO" id="GO:0007166">
    <property type="term" value="P:cell surface receptor signaling pathway"/>
    <property type="evidence" value="ECO:0007669"/>
    <property type="project" value="InterPro"/>
</dbReference>
<evidence type="ECO:0000256" key="6">
    <source>
        <dbReference type="SAM" id="Phobius"/>
    </source>
</evidence>
<evidence type="ECO:0000313" key="9">
    <source>
        <dbReference type="Ensembl" id="ENSLLTP00000020003.1"/>
    </source>
</evidence>
<keyword evidence="2 6" id="KW-0812">Transmembrane</keyword>
<dbReference type="Proteomes" id="UP000694406">
    <property type="component" value="Unplaced"/>
</dbReference>
<organism evidence="9 10">
    <name type="scientific">Laticauda laticaudata</name>
    <name type="common">Blue-ringed sea krait</name>
    <name type="synonym">Blue-lipped sea krait</name>
    <dbReference type="NCBI Taxonomy" id="8630"/>
    <lineage>
        <taxon>Eukaryota</taxon>
        <taxon>Metazoa</taxon>
        <taxon>Chordata</taxon>
        <taxon>Craniata</taxon>
        <taxon>Vertebrata</taxon>
        <taxon>Euteleostomi</taxon>
        <taxon>Lepidosauria</taxon>
        <taxon>Squamata</taxon>
        <taxon>Bifurcata</taxon>
        <taxon>Unidentata</taxon>
        <taxon>Episquamata</taxon>
        <taxon>Toxicofera</taxon>
        <taxon>Serpentes</taxon>
        <taxon>Colubroidea</taxon>
        <taxon>Elapidae</taxon>
        <taxon>Laticaudinae</taxon>
        <taxon>Laticauda</taxon>
    </lineage>
</organism>
<dbReference type="InterPro" id="IPR057244">
    <property type="entry name" value="GAIN_B"/>
</dbReference>
<dbReference type="GO" id="GO:0005886">
    <property type="term" value="C:plasma membrane"/>
    <property type="evidence" value="ECO:0007669"/>
    <property type="project" value="TreeGrafter"/>
</dbReference>
<dbReference type="PROSITE" id="PS50261">
    <property type="entry name" value="G_PROTEIN_RECEP_F2_4"/>
    <property type="match status" value="1"/>
</dbReference>
<dbReference type="GO" id="GO:0004930">
    <property type="term" value="F:G protein-coupled receptor activity"/>
    <property type="evidence" value="ECO:0007669"/>
    <property type="project" value="InterPro"/>
</dbReference>
<dbReference type="InterPro" id="IPR017981">
    <property type="entry name" value="GPCR_2-like_7TM"/>
</dbReference>
<keyword evidence="10" id="KW-1185">Reference proteome</keyword>
<evidence type="ECO:0000259" key="8">
    <source>
        <dbReference type="PROSITE" id="PS50261"/>
    </source>
</evidence>
<evidence type="ECO:0000256" key="4">
    <source>
        <dbReference type="ARBA" id="ARBA00023136"/>
    </source>
</evidence>
<reference evidence="9" key="1">
    <citation type="submission" date="2025-08" db="UniProtKB">
        <authorList>
            <consortium name="Ensembl"/>
        </authorList>
    </citation>
    <scope>IDENTIFICATION</scope>
</reference>
<keyword evidence="5" id="KW-1015">Disulfide bond</keyword>
<evidence type="ECO:0000256" key="1">
    <source>
        <dbReference type="ARBA" id="ARBA00004141"/>
    </source>
</evidence>
<reference evidence="9" key="2">
    <citation type="submission" date="2025-09" db="UniProtKB">
        <authorList>
            <consortium name="Ensembl"/>
        </authorList>
    </citation>
    <scope>IDENTIFICATION</scope>
</reference>
<dbReference type="PROSITE" id="PS50221">
    <property type="entry name" value="GAIN_B"/>
    <property type="match status" value="1"/>
</dbReference>
<dbReference type="GO" id="GO:0008201">
    <property type="term" value="F:heparin binding"/>
    <property type="evidence" value="ECO:0007669"/>
    <property type="project" value="TreeGrafter"/>
</dbReference>
<dbReference type="PANTHER" id="PTHR12011">
    <property type="entry name" value="ADHESION G-PROTEIN COUPLED RECEPTOR"/>
    <property type="match status" value="1"/>
</dbReference>
<evidence type="ECO:0000313" key="10">
    <source>
        <dbReference type="Proteomes" id="UP000694406"/>
    </source>
</evidence>
<proteinExistence type="predicted"/>
<dbReference type="Pfam" id="PF00002">
    <property type="entry name" value="7tm_2"/>
    <property type="match status" value="1"/>
</dbReference>
<sequence length="272" mass="31215">MGSLKEDDDDVMCSTIWILVLFQRNLTPTCVFWDVASHPGKWNASGCEVVKEEHQTTCLCDHLTFFAVLMVSILQMLQILISYCSSELPTTKKRSPMLFLLLRKKQRDHIVYVHMNLLWAIFLLDMSFLIAVPLAPTGGDTACKAGGMFLHFGMLSCLTWMAIEGYSLYRLVIEVFNSYVKNLLLKLCLVGWGEWQKLWGNKWVGFDRFGSTFFNFLLFLDFIPKVPFSGGNWTFWFFFEDVSLLIQETSSAPSSCLSCPCWSLILRRKTNS</sequence>